<organism evidence="8 9">
    <name type="scientific">Pontiella desulfatans</name>
    <dbReference type="NCBI Taxonomy" id="2750659"/>
    <lineage>
        <taxon>Bacteria</taxon>
        <taxon>Pseudomonadati</taxon>
        <taxon>Kiritimatiellota</taxon>
        <taxon>Kiritimatiellia</taxon>
        <taxon>Kiritimatiellales</taxon>
        <taxon>Pontiellaceae</taxon>
        <taxon>Pontiella</taxon>
    </lineage>
</organism>
<dbReference type="PANTHER" id="PTHR42693">
    <property type="entry name" value="ARYLSULFATASE FAMILY MEMBER"/>
    <property type="match status" value="1"/>
</dbReference>
<gene>
    <name evidence="8" type="primary">atsA_275</name>
    <name evidence="8" type="ORF">PDESU_06055</name>
</gene>
<dbReference type="InterPro" id="IPR024607">
    <property type="entry name" value="Sulfatase_CS"/>
</dbReference>
<keyword evidence="3" id="KW-0378">Hydrolase</keyword>
<evidence type="ECO:0000313" key="8">
    <source>
        <dbReference type="EMBL" id="VGO17459.1"/>
    </source>
</evidence>
<dbReference type="Gene3D" id="3.40.720.10">
    <property type="entry name" value="Alkaline Phosphatase, subunit A"/>
    <property type="match status" value="1"/>
</dbReference>
<dbReference type="EMBL" id="CAAHFG010000004">
    <property type="protein sequence ID" value="VGO17459.1"/>
    <property type="molecule type" value="Genomic_DNA"/>
</dbReference>
<feature type="domain" description="Sulfatase N-terminal" evidence="7">
    <location>
        <begin position="24"/>
        <end position="345"/>
    </location>
</feature>
<feature type="signal peptide" evidence="6">
    <location>
        <begin position="1"/>
        <end position="19"/>
    </location>
</feature>
<dbReference type="RefSeq" id="WP_136082928.1">
    <property type="nucleotide sequence ID" value="NZ_CAAHFG010000004.1"/>
</dbReference>
<dbReference type="InterPro" id="IPR017850">
    <property type="entry name" value="Alkaline_phosphatase_core_sf"/>
</dbReference>
<dbReference type="GO" id="GO:0046872">
    <property type="term" value="F:metal ion binding"/>
    <property type="evidence" value="ECO:0007669"/>
    <property type="project" value="UniProtKB-KW"/>
</dbReference>
<dbReference type="Pfam" id="PF00884">
    <property type="entry name" value="Sulfatase"/>
    <property type="match status" value="1"/>
</dbReference>
<dbReference type="Proteomes" id="UP000366872">
    <property type="component" value="Unassembled WGS sequence"/>
</dbReference>
<keyword evidence="4" id="KW-0106">Calcium</keyword>
<comment type="similarity">
    <text evidence="1">Belongs to the sulfatase family.</text>
</comment>
<dbReference type="InterPro" id="IPR000917">
    <property type="entry name" value="Sulfatase_N"/>
</dbReference>
<evidence type="ECO:0000256" key="1">
    <source>
        <dbReference type="ARBA" id="ARBA00008779"/>
    </source>
</evidence>
<feature type="chain" id="PRO_5028808157" evidence="6">
    <location>
        <begin position="20"/>
        <end position="473"/>
    </location>
</feature>
<name>A0A6C2UBY8_PONDE</name>
<dbReference type="PROSITE" id="PS00149">
    <property type="entry name" value="SULFATASE_2"/>
    <property type="match status" value="1"/>
</dbReference>
<proteinExistence type="inferred from homology"/>
<dbReference type="InterPro" id="IPR050738">
    <property type="entry name" value="Sulfatase"/>
</dbReference>
<sequence length="473" mass="52867">MKQLLSLLALIAALHAPHAAKQRPNIVLIMADDMGHADTGFTGSTDIRTPNLDRLAATGAVFEQGYVTHPFCGPSRAGIMSGRYQHRFGFETNPAYDPTNMQMGIAETERLVSTRLKTAGYTTGIIGKWHLGSAAPFHPNRRGFDFFYGFREGGHDYFRIDTIEAGEQHYLLPLERNNMPAVFEGYLTDTLTDEAVGFIERSKEQPFFLFLSYNAPHAPLQAPEEAIEKYAHIADPKRRVYAAMVDVMDQGIGRVVQTLEQQGVRENTLVFFLSDNGGPLAAPDKPHGGNGSSNGPWRGGKGDFYEGGLRVPMLANWPAAIQPGTSYPEPVISLDISRTIVELGGGETAAPEMEGVNLMPFLKQEKTGQPHKALFWRGYNHTLWSVLHNGKKYVKNKWDQPAELFDLNTDPAEQNNILNQSPESAATLKAMWDEWDEPNIPYQFWEFFQYNQKRKAFHKDAIPPEAKKARDAK</sequence>
<evidence type="ECO:0000256" key="4">
    <source>
        <dbReference type="ARBA" id="ARBA00022837"/>
    </source>
</evidence>
<dbReference type="GO" id="GO:0004065">
    <property type="term" value="F:arylsulfatase activity"/>
    <property type="evidence" value="ECO:0007669"/>
    <property type="project" value="TreeGrafter"/>
</dbReference>
<evidence type="ECO:0000259" key="7">
    <source>
        <dbReference type="Pfam" id="PF00884"/>
    </source>
</evidence>
<dbReference type="PANTHER" id="PTHR42693:SF53">
    <property type="entry name" value="ENDO-4-O-SULFATASE"/>
    <property type="match status" value="1"/>
</dbReference>
<evidence type="ECO:0000256" key="2">
    <source>
        <dbReference type="ARBA" id="ARBA00022723"/>
    </source>
</evidence>
<evidence type="ECO:0000256" key="6">
    <source>
        <dbReference type="SAM" id="SignalP"/>
    </source>
</evidence>
<feature type="region of interest" description="Disordered" evidence="5">
    <location>
        <begin position="280"/>
        <end position="299"/>
    </location>
</feature>
<keyword evidence="6" id="KW-0732">Signal</keyword>
<dbReference type="SUPFAM" id="SSF53649">
    <property type="entry name" value="Alkaline phosphatase-like"/>
    <property type="match status" value="1"/>
</dbReference>
<reference evidence="8 9" key="1">
    <citation type="submission" date="2019-04" db="EMBL/GenBank/DDBJ databases">
        <authorList>
            <person name="Van Vliet M D."/>
        </authorList>
    </citation>
    <scope>NUCLEOTIDE SEQUENCE [LARGE SCALE GENOMIC DNA]</scope>
    <source>
        <strain evidence="8 9">F1</strain>
    </source>
</reference>
<accession>A0A6C2UBY8</accession>
<dbReference type="AlphaFoldDB" id="A0A6C2UBY8"/>
<protein>
    <submittedName>
        <fullName evidence="8">Arylsulfatase</fullName>
    </submittedName>
</protein>
<dbReference type="Gene3D" id="3.30.1120.10">
    <property type="match status" value="1"/>
</dbReference>
<evidence type="ECO:0000313" key="9">
    <source>
        <dbReference type="Proteomes" id="UP000366872"/>
    </source>
</evidence>
<evidence type="ECO:0000256" key="5">
    <source>
        <dbReference type="SAM" id="MobiDB-lite"/>
    </source>
</evidence>
<keyword evidence="2" id="KW-0479">Metal-binding</keyword>
<keyword evidence="9" id="KW-1185">Reference proteome</keyword>
<evidence type="ECO:0000256" key="3">
    <source>
        <dbReference type="ARBA" id="ARBA00022801"/>
    </source>
</evidence>